<dbReference type="STRING" id="431595.K3WA06"/>
<accession>K3WA06</accession>
<dbReference type="eggNOG" id="ENOG502T2R6">
    <property type="taxonomic scope" value="Eukaryota"/>
</dbReference>
<dbReference type="InParanoid" id="K3WA06"/>
<dbReference type="EnsemblProtists" id="PYU1_T001797">
    <property type="protein sequence ID" value="PYU1_T001797"/>
    <property type="gene ID" value="PYU1_G001796"/>
</dbReference>
<reference evidence="2" key="1">
    <citation type="journal article" date="2010" name="Genome Biol.">
        <title>Genome sequence of the necrotrophic plant pathogen Pythium ultimum reveals original pathogenicity mechanisms and effector repertoire.</title>
        <authorList>
            <person name="Levesque C.A."/>
            <person name="Brouwer H."/>
            <person name="Cano L."/>
            <person name="Hamilton J.P."/>
            <person name="Holt C."/>
            <person name="Huitema E."/>
            <person name="Raffaele S."/>
            <person name="Robideau G.P."/>
            <person name="Thines M."/>
            <person name="Win J."/>
            <person name="Zerillo M.M."/>
            <person name="Beakes G.W."/>
            <person name="Boore J.L."/>
            <person name="Busam D."/>
            <person name="Dumas B."/>
            <person name="Ferriera S."/>
            <person name="Fuerstenberg S.I."/>
            <person name="Gachon C.M."/>
            <person name="Gaulin E."/>
            <person name="Govers F."/>
            <person name="Grenville-Briggs L."/>
            <person name="Horner N."/>
            <person name="Hostetler J."/>
            <person name="Jiang R.H."/>
            <person name="Johnson J."/>
            <person name="Krajaejun T."/>
            <person name="Lin H."/>
            <person name="Meijer H.J."/>
            <person name="Moore B."/>
            <person name="Morris P."/>
            <person name="Phuntmart V."/>
            <person name="Puiu D."/>
            <person name="Shetty J."/>
            <person name="Stajich J.E."/>
            <person name="Tripathy S."/>
            <person name="Wawra S."/>
            <person name="van West P."/>
            <person name="Whitty B.R."/>
            <person name="Coutinho P.M."/>
            <person name="Henrissat B."/>
            <person name="Martin F."/>
            <person name="Thomas P.D."/>
            <person name="Tyler B.M."/>
            <person name="De Vries R.P."/>
            <person name="Kamoun S."/>
            <person name="Yandell M."/>
            <person name="Tisserat N."/>
            <person name="Buell C.R."/>
        </authorList>
    </citation>
    <scope>NUCLEOTIDE SEQUENCE</scope>
    <source>
        <strain evidence="2">DAOM:BR144</strain>
    </source>
</reference>
<reference evidence="1" key="3">
    <citation type="submission" date="2015-02" db="UniProtKB">
        <authorList>
            <consortium name="EnsemblProtists"/>
        </authorList>
    </citation>
    <scope>IDENTIFICATION</scope>
    <source>
        <strain evidence="1">DAOM BR144</strain>
    </source>
</reference>
<organism evidence="1 2">
    <name type="scientific">Globisporangium ultimum (strain ATCC 200006 / CBS 805.95 / DAOM BR144)</name>
    <name type="common">Pythium ultimum</name>
    <dbReference type="NCBI Taxonomy" id="431595"/>
    <lineage>
        <taxon>Eukaryota</taxon>
        <taxon>Sar</taxon>
        <taxon>Stramenopiles</taxon>
        <taxon>Oomycota</taxon>
        <taxon>Peronosporomycetes</taxon>
        <taxon>Pythiales</taxon>
        <taxon>Pythiaceae</taxon>
        <taxon>Globisporangium</taxon>
    </lineage>
</organism>
<sequence length="300" mass="32907">MSGVGDQMAVIAEETWEQEQRAPATVSAENGVSTMNDATDAVPTLTSALSPSRMQRMPTTTVPVRVPKTSPFKEKLRIDVSPPADPASIPMAMTSPLGIFATKKLPSSSHRSHPVAMFTSGENRSSPQLYGTPFLEYGMVIALSCDDRSGIVAAEGYASRDVRLEKLNYNLDSNVSPPKLGLGGQQERKMFESGGFRLLSCPYRDCLFEVVPKMTYDATIALETLEAEMNDLGNAGEEDGKIREQNNMQPQKQRAVADLKFKSEAELRLNATMSFNFGMSKVADSYRLTRLQFSCEELKA</sequence>
<reference evidence="2" key="2">
    <citation type="submission" date="2010-04" db="EMBL/GenBank/DDBJ databases">
        <authorList>
            <person name="Buell R."/>
            <person name="Hamilton J."/>
            <person name="Hostetler J."/>
        </authorList>
    </citation>
    <scope>NUCLEOTIDE SEQUENCE [LARGE SCALE GENOMIC DNA]</scope>
    <source>
        <strain evidence="2">DAOM:BR144</strain>
    </source>
</reference>
<dbReference type="HOGENOM" id="CLU_928994_0_0_1"/>
<dbReference type="EMBL" id="GL376634">
    <property type="status" value="NOT_ANNOTATED_CDS"/>
    <property type="molecule type" value="Genomic_DNA"/>
</dbReference>
<dbReference type="VEuPathDB" id="FungiDB:PYU1_G001796"/>
<keyword evidence="2" id="KW-1185">Reference proteome</keyword>
<dbReference type="Gene3D" id="2.80.10.50">
    <property type="match status" value="1"/>
</dbReference>
<dbReference type="AlphaFoldDB" id="K3WA06"/>
<evidence type="ECO:0000313" key="2">
    <source>
        <dbReference type="Proteomes" id="UP000019132"/>
    </source>
</evidence>
<dbReference type="Proteomes" id="UP000019132">
    <property type="component" value="Unassembled WGS sequence"/>
</dbReference>
<proteinExistence type="predicted"/>
<protein>
    <submittedName>
        <fullName evidence="1">Uncharacterized protein</fullName>
    </submittedName>
</protein>
<evidence type="ECO:0000313" key="1">
    <source>
        <dbReference type="EnsemblProtists" id="PYU1_T001797"/>
    </source>
</evidence>
<name>K3WA06_GLOUD</name>